<keyword evidence="2" id="KW-1185">Reference proteome</keyword>
<evidence type="ECO:0000313" key="1">
    <source>
        <dbReference type="EMBL" id="OWK40418.1"/>
    </source>
</evidence>
<evidence type="ECO:0000313" key="2">
    <source>
        <dbReference type="Proteomes" id="UP000214646"/>
    </source>
</evidence>
<dbReference type="EMBL" id="NIDE01000008">
    <property type="protein sequence ID" value="OWK40418.1"/>
    <property type="molecule type" value="Genomic_DNA"/>
</dbReference>
<sequence>MSVDPRGRTPHCRAKHGVPAARIPNLFIVPEVWAEWNTRPARLWVTNGNQNGSGRFGRGNDRCEWCPLRSPAPGGHPPRW</sequence>
<protein>
    <submittedName>
        <fullName evidence="1">Uncharacterized protein</fullName>
    </submittedName>
</protein>
<comment type="caution">
    <text evidence="1">The sequence shown here is derived from an EMBL/GenBank/DDBJ whole genome shotgun (WGS) entry which is preliminary data.</text>
</comment>
<name>A0A225DPA3_9BACT</name>
<proteinExistence type="predicted"/>
<organism evidence="1 2">
    <name type="scientific">Fimbriiglobus ruber</name>
    <dbReference type="NCBI Taxonomy" id="1908690"/>
    <lineage>
        <taxon>Bacteria</taxon>
        <taxon>Pseudomonadati</taxon>
        <taxon>Planctomycetota</taxon>
        <taxon>Planctomycetia</taxon>
        <taxon>Gemmatales</taxon>
        <taxon>Gemmataceae</taxon>
        <taxon>Fimbriiglobus</taxon>
    </lineage>
</organism>
<reference evidence="2" key="1">
    <citation type="submission" date="2017-06" db="EMBL/GenBank/DDBJ databases">
        <title>Genome analysis of Fimbriiglobus ruber SP5, the first member of the order Planctomycetales with confirmed chitinolytic capability.</title>
        <authorList>
            <person name="Ravin N.V."/>
            <person name="Rakitin A.L."/>
            <person name="Ivanova A.A."/>
            <person name="Beletsky A.V."/>
            <person name="Kulichevskaya I.S."/>
            <person name="Mardanov A.V."/>
            <person name="Dedysh S.N."/>
        </authorList>
    </citation>
    <scope>NUCLEOTIDE SEQUENCE [LARGE SCALE GENOMIC DNA]</scope>
    <source>
        <strain evidence="2">SP5</strain>
    </source>
</reference>
<dbReference type="AlphaFoldDB" id="A0A225DPA3"/>
<gene>
    <name evidence="1" type="ORF">FRUB_05337</name>
</gene>
<accession>A0A225DPA3</accession>
<dbReference type="Proteomes" id="UP000214646">
    <property type="component" value="Unassembled WGS sequence"/>
</dbReference>